<evidence type="ECO:0000313" key="8">
    <source>
        <dbReference type="EMBL" id="KAG0117713.1"/>
    </source>
</evidence>
<evidence type="ECO:0000256" key="6">
    <source>
        <dbReference type="ARBA" id="ARBA00046322"/>
    </source>
</evidence>
<comment type="similarity">
    <text evidence="6">Belongs to the NICOL family.</text>
</comment>
<name>A0A835NM82_9PASS</name>
<keyword evidence="2" id="KW-0964">Secreted</keyword>
<gene>
    <name evidence="8" type="ORF">IHE44_002219</name>
</gene>
<feature type="non-terminal residue" evidence="8">
    <location>
        <position position="1"/>
    </location>
</feature>
<dbReference type="OrthoDB" id="9875352at2759"/>
<comment type="caution">
    <text evidence="8">The sequence shown here is derived from an EMBL/GenBank/DDBJ whole genome shotgun (WGS) entry which is preliminary data.</text>
</comment>
<evidence type="ECO:0000256" key="4">
    <source>
        <dbReference type="ARBA" id="ARBA00022884"/>
    </source>
</evidence>
<dbReference type="PANTHER" id="PTHR35451">
    <property type="entry name" value="NEUROPEPTIDE-LIKE PROTEIN C4ORF48"/>
    <property type="match status" value="1"/>
</dbReference>
<dbReference type="PANTHER" id="PTHR35451:SF1">
    <property type="entry name" value="NEUROPEPTIDE-LIKE PROTEIN C4ORF48"/>
    <property type="match status" value="1"/>
</dbReference>
<sequence length="317" mass="34602">SSGYSSKWQESLELLKMSLELLKVQQNSGLCAADRVLPALVSRQKASGHPKEQQRPGAEEQLSRSNREAPTPKMLAACLLRRAILTAPFVFVVALLVTEPVRADQEAGTTIPAESRPCVDCHAFEFMQRALQDLKKTAYNLDTRTETLLLQVEKRNLCDFHKVFGYAKATQADKNELQLKQGIGAVYFSTVPSGITATNTKIAQDSLTWAAAAGVCQGEGMAFGSRGGRPCVDCHAFEFMQRALQDLKKTAYNLDTRYLEKKKGPTSIVSEEGVVPLEVSDTLHGSLSSKLTLHGSSDQPLSPQEKCSGSEELGNLQ</sequence>
<evidence type="ECO:0000256" key="1">
    <source>
        <dbReference type="ARBA" id="ARBA00004613"/>
    </source>
</evidence>
<comment type="subcellular location">
    <subcellularLocation>
        <location evidence="1">Secreted</location>
    </subcellularLocation>
</comment>
<accession>A0A835NM82</accession>
<feature type="region of interest" description="Disordered" evidence="7">
    <location>
        <begin position="43"/>
        <end position="69"/>
    </location>
</feature>
<feature type="region of interest" description="Disordered" evidence="7">
    <location>
        <begin position="288"/>
        <end position="317"/>
    </location>
</feature>
<organism evidence="8">
    <name type="scientific">Lamprotornis superbus</name>
    <dbReference type="NCBI Taxonomy" id="245042"/>
    <lineage>
        <taxon>Eukaryota</taxon>
        <taxon>Metazoa</taxon>
        <taxon>Chordata</taxon>
        <taxon>Craniata</taxon>
        <taxon>Vertebrata</taxon>
        <taxon>Euteleostomi</taxon>
        <taxon>Archelosauria</taxon>
        <taxon>Archosauria</taxon>
        <taxon>Dinosauria</taxon>
        <taxon>Saurischia</taxon>
        <taxon>Theropoda</taxon>
        <taxon>Coelurosauria</taxon>
        <taxon>Aves</taxon>
        <taxon>Neognathae</taxon>
        <taxon>Neoaves</taxon>
        <taxon>Telluraves</taxon>
        <taxon>Australaves</taxon>
        <taxon>Passeriformes</taxon>
        <taxon>Sturnidae</taxon>
        <taxon>Lamprotornis</taxon>
    </lineage>
</organism>
<keyword evidence="3" id="KW-0732">Signal</keyword>
<dbReference type="EMBL" id="JADDUC010000130">
    <property type="protein sequence ID" value="KAG0117713.1"/>
    <property type="molecule type" value="Genomic_DNA"/>
</dbReference>
<keyword evidence="4" id="KW-0694">RNA-binding</keyword>
<evidence type="ECO:0000256" key="7">
    <source>
        <dbReference type="SAM" id="MobiDB-lite"/>
    </source>
</evidence>
<dbReference type="AlphaFoldDB" id="A0A835NM82"/>
<dbReference type="Pfam" id="PF15161">
    <property type="entry name" value="Neuropep_like"/>
    <property type="match status" value="2"/>
</dbReference>
<proteinExistence type="inferred from homology"/>
<evidence type="ECO:0000256" key="5">
    <source>
        <dbReference type="ARBA" id="ARBA00040520"/>
    </source>
</evidence>
<dbReference type="GO" id="GO:0003723">
    <property type="term" value="F:RNA binding"/>
    <property type="evidence" value="ECO:0007669"/>
    <property type="project" value="UniProtKB-KW"/>
</dbReference>
<dbReference type="GO" id="GO:0005576">
    <property type="term" value="C:extracellular region"/>
    <property type="evidence" value="ECO:0007669"/>
    <property type="project" value="UniProtKB-SubCell"/>
</dbReference>
<feature type="compositionally biased region" description="Basic and acidic residues" evidence="7">
    <location>
        <begin position="49"/>
        <end position="67"/>
    </location>
</feature>
<protein>
    <recommendedName>
        <fullName evidence="5">NELL2-interacting cell ontogeny regulator 1</fullName>
    </recommendedName>
</protein>
<reference evidence="8" key="1">
    <citation type="submission" date="2020-10" db="EMBL/GenBank/DDBJ databases">
        <title>Feather gene expression reveals the developmental basis of iridescence in African starlings.</title>
        <authorList>
            <person name="Rubenstein D.R."/>
        </authorList>
    </citation>
    <scope>NUCLEOTIDE SEQUENCE</scope>
    <source>
        <strain evidence="8">SS15</strain>
        <tissue evidence="8">Liver</tissue>
    </source>
</reference>
<evidence type="ECO:0000256" key="3">
    <source>
        <dbReference type="ARBA" id="ARBA00022729"/>
    </source>
</evidence>
<dbReference type="InterPro" id="IPR028147">
    <property type="entry name" value="NICOL"/>
</dbReference>
<evidence type="ECO:0000256" key="2">
    <source>
        <dbReference type="ARBA" id="ARBA00022525"/>
    </source>
</evidence>
<feature type="compositionally biased region" description="Polar residues" evidence="7">
    <location>
        <begin position="288"/>
        <end position="307"/>
    </location>
</feature>